<dbReference type="EMBL" id="JACOPK010000009">
    <property type="protein sequence ID" value="MBC5696276.1"/>
    <property type="molecule type" value="Genomic_DNA"/>
</dbReference>
<dbReference type="RefSeq" id="WP_186970391.1">
    <property type="nucleotide sequence ID" value="NZ_JACOPK010000009.1"/>
</dbReference>
<keyword evidence="2" id="KW-1185">Reference proteome</keyword>
<comment type="caution">
    <text evidence="1">The sequence shown here is derived from an EMBL/GenBank/DDBJ whole genome shotgun (WGS) entry which is preliminary data.</text>
</comment>
<accession>A0ABR7GPM8</accession>
<evidence type="ECO:0000313" key="2">
    <source>
        <dbReference type="Proteomes" id="UP000641741"/>
    </source>
</evidence>
<organism evidence="1 2">
    <name type="scientific">Agathobaculum hominis</name>
    <dbReference type="NCBI Taxonomy" id="2763014"/>
    <lineage>
        <taxon>Bacteria</taxon>
        <taxon>Bacillati</taxon>
        <taxon>Bacillota</taxon>
        <taxon>Clostridia</taxon>
        <taxon>Eubacteriales</taxon>
        <taxon>Butyricicoccaceae</taxon>
        <taxon>Agathobaculum</taxon>
    </lineage>
</organism>
<protein>
    <submittedName>
        <fullName evidence="1">Type II toxin-antitoxin system Phd/YefM family antitoxin</fullName>
    </submittedName>
</protein>
<name>A0ABR7GPM8_9FIRM</name>
<dbReference type="Proteomes" id="UP000641741">
    <property type="component" value="Unassembled WGS sequence"/>
</dbReference>
<sequence>MIIKSSTALCNDYSMISDLAHEKAEQREETLKLRAKLEAAEVARLSGAPDYTLEESRKRLEVIYQRD</sequence>
<reference evidence="1 2" key="1">
    <citation type="submission" date="2020-08" db="EMBL/GenBank/DDBJ databases">
        <title>Genome public.</title>
        <authorList>
            <person name="Liu C."/>
            <person name="Sun Q."/>
        </authorList>
    </citation>
    <scope>NUCLEOTIDE SEQUENCE [LARGE SCALE GENOMIC DNA]</scope>
    <source>
        <strain evidence="1 2">M2</strain>
    </source>
</reference>
<proteinExistence type="predicted"/>
<evidence type="ECO:0000313" key="1">
    <source>
        <dbReference type="EMBL" id="MBC5696276.1"/>
    </source>
</evidence>
<gene>
    <name evidence="1" type="ORF">H8S02_10020</name>
</gene>